<dbReference type="SUPFAM" id="SSF55753">
    <property type="entry name" value="Actin depolymerizing proteins"/>
    <property type="match status" value="1"/>
</dbReference>
<name>A0AAD7XT04_9STRA</name>
<evidence type="ECO:0000259" key="3">
    <source>
        <dbReference type="PROSITE" id="PS51263"/>
    </source>
</evidence>
<accession>A0AAD7XT04</accession>
<comment type="caution">
    <text evidence="4">The sequence shown here is derived from an EMBL/GenBank/DDBJ whole genome shotgun (WGS) entry which is preliminary data.</text>
</comment>
<organism evidence="4 5">
    <name type="scientific">Chrysophaeum taylorii</name>
    <dbReference type="NCBI Taxonomy" id="2483200"/>
    <lineage>
        <taxon>Eukaryota</taxon>
        <taxon>Sar</taxon>
        <taxon>Stramenopiles</taxon>
        <taxon>Ochrophyta</taxon>
        <taxon>Pelagophyceae</taxon>
        <taxon>Pelagomonadales</taxon>
        <taxon>Pelagomonadaceae</taxon>
        <taxon>Chrysophaeum</taxon>
    </lineage>
</organism>
<dbReference type="PANTHER" id="PTHR11913">
    <property type="entry name" value="COFILIN-RELATED"/>
    <property type="match status" value="1"/>
</dbReference>
<evidence type="ECO:0000256" key="1">
    <source>
        <dbReference type="ARBA" id="ARBA00006844"/>
    </source>
</evidence>
<comment type="similarity">
    <text evidence="1">Belongs to the actin-binding proteins ADF family.</text>
</comment>
<dbReference type="InterPro" id="IPR029006">
    <property type="entry name" value="ADF-H/Gelsolin-like_dom_sf"/>
</dbReference>
<dbReference type="GO" id="GO:0003779">
    <property type="term" value="F:actin binding"/>
    <property type="evidence" value="ECO:0007669"/>
    <property type="project" value="UniProtKB-KW"/>
</dbReference>
<dbReference type="InterPro" id="IPR002108">
    <property type="entry name" value="ADF-H"/>
</dbReference>
<dbReference type="EMBL" id="JAQMWT010000092">
    <property type="protein sequence ID" value="KAJ8610857.1"/>
    <property type="molecule type" value="Genomic_DNA"/>
</dbReference>
<dbReference type="GO" id="GO:0015629">
    <property type="term" value="C:actin cytoskeleton"/>
    <property type="evidence" value="ECO:0007669"/>
    <property type="project" value="InterPro"/>
</dbReference>
<evidence type="ECO:0000313" key="5">
    <source>
        <dbReference type="Proteomes" id="UP001230188"/>
    </source>
</evidence>
<protein>
    <recommendedName>
        <fullName evidence="3">ADF-H domain-containing protein</fullName>
    </recommendedName>
</protein>
<proteinExistence type="inferred from homology"/>
<keyword evidence="2" id="KW-0009">Actin-binding</keyword>
<dbReference type="Proteomes" id="UP001230188">
    <property type="component" value="Unassembled WGS sequence"/>
</dbReference>
<gene>
    <name evidence="4" type="ORF">CTAYLR_009130</name>
</gene>
<sequence>MSTGITVADEVVGVFNDFKLKRTDKKYLVLTIQGDQVALTSSYGKDVSHEDFCAKYLTDSPCYVCLDFDYETTDGRPSDKIILISWIPDTARVREKMKFAGTKEAVKSALQGIGLNINATDKSECTKDILISECNKI</sequence>
<dbReference type="Gene3D" id="3.40.20.10">
    <property type="entry name" value="Severin"/>
    <property type="match status" value="1"/>
</dbReference>
<evidence type="ECO:0000256" key="2">
    <source>
        <dbReference type="ARBA" id="ARBA00023203"/>
    </source>
</evidence>
<dbReference type="Pfam" id="PF00241">
    <property type="entry name" value="Cofilin_ADF"/>
    <property type="match status" value="1"/>
</dbReference>
<evidence type="ECO:0000313" key="4">
    <source>
        <dbReference type="EMBL" id="KAJ8610857.1"/>
    </source>
</evidence>
<reference evidence="4" key="1">
    <citation type="submission" date="2023-01" db="EMBL/GenBank/DDBJ databases">
        <title>Metagenome sequencing of chrysophaentin producing Chrysophaeum taylorii.</title>
        <authorList>
            <person name="Davison J."/>
            <person name="Bewley C."/>
        </authorList>
    </citation>
    <scope>NUCLEOTIDE SEQUENCE</scope>
    <source>
        <strain evidence="4">NIES-1699</strain>
    </source>
</reference>
<dbReference type="SMART" id="SM00102">
    <property type="entry name" value="ADF"/>
    <property type="match status" value="1"/>
</dbReference>
<dbReference type="GO" id="GO:0030042">
    <property type="term" value="P:actin filament depolymerization"/>
    <property type="evidence" value="ECO:0007669"/>
    <property type="project" value="InterPro"/>
</dbReference>
<keyword evidence="5" id="KW-1185">Reference proteome</keyword>
<dbReference type="InterPro" id="IPR017904">
    <property type="entry name" value="ADF/Cofilin"/>
</dbReference>
<dbReference type="CDD" id="cd11286">
    <property type="entry name" value="ADF_cofilin_like"/>
    <property type="match status" value="1"/>
</dbReference>
<feature type="domain" description="ADF-H" evidence="3">
    <location>
        <begin position="2"/>
        <end position="135"/>
    </location>
</feature>
<dbReference type="PROSITE" id="PS51263">
    <property type="entry name" value="ADF_H"/>
    <property type="match status" value="1"/>
</dbReference>
<dbReference type="AlphaFoldDB" id="A0AAD7XT04"/>